<organism evidence="2 3">
    <name type="scientific">Leeuwenhoekiella parthenopeia</name>
    <dbReference type="NCBI Taxonomy" id="2890320"/>
    <lineage>
        <taxon>Bacteria</taxon>
        <taxon>Pseudomonadati</taxon>
        <taxon>Bacteroidota</taxon>
        <taxon>Flavobacteriia</taxon>
        <taxon>Flavobacteriales</taxon>
        <taxon>Flavobacteriaceae</taxon>
        <taxon>Leeuwenhoekiella</taxon>
    </lineage>
</organism>
<evidence type="ECO:0008006" key="4">
    <source>
        <dbReference type="Google" id="ProtNLM"/>
    </source>
</evidence>
<dbReference type="Proteomes" id="UP001197770">
    <property type="component" value="Unassembled WGS sequence"/>
</dbReference>
<feature type="transmembrane region" description="Helical" evidence="1">
    <location>
        <begin position="12"/>
        <end position="31"/>
    </location>
</feature>
<feature type="transmembrane region" description="Helical" evidence="1">
    <location>
        <begin position="63"/>
        <end position="80"/>
    </location>
</feature>
<accession>A0ABS8GSY9</accession>
<comment type="caution">
    <text evidence="2">The sequence shown here is derived from an EMBL/GenBank/DDBJ whole genome shotgun (WGS) entry which is preliminary data.</text>
</comment>
<reference evidence="2 3" key="1">
    <citation type="submission" date="2021-11" db="EMBL/GenBank/DDBJ databases">
        <title>Seasonal and diel survey of microbial diversity of the Tyrrhenian coast.</title>
        <authorList>
            <person name="Gattoni G."/>
            <person name="Corral P."/>
        </authorList>
    </citation>
    <scope>NUCLEOTIDE SEQUENCE [LARGE SCALE GENOMIC DNA]</scope>
    <source>
        <strain evidence="2 3">Mr9</strain>
    </source>
</reference>
<keyword evidence="1" id="KW-1133">Transmembrane helix</keyword>
<protein>
    <recommendedName>
        <fullName evidence="4">DoxX family protein</fullName>
    </recommendedName>
</protein>
<evidence type="ECO:0000313" key="3">
    <source>
        <dbReference type="Proteomes" id="UP001197770"/>
    </source>
</evidence>
<dbReference type="EMBL" id="JAJGMW010000011">
    <property type="protein sequence ID" value="MCC4213054.1"/>
    <property type="molecule type" value="Genomic_DNA"/>
</dbReference>
<name>A0ABS8GSY9_9FLAO</name>
<keyword evidence="3" id="KW-1185">Reference proteome</keyword>
<keyword evidence="1" id="KW-0812">Transmembrane</keyword>
<proteinExistence type="predicted"/>
<feature type="transmembrane region" description="Helical" evidence="1">
    <location>
        <begin position="114"/>
        <end position="133"/>
    </location>
</feature>
<feature type="transmembrane region" description="Helical" evidence="1">
    <location>
        <begin position="87"/>
        <end position="108"/>
    </location>
</feature>
<evidence type="ECO:0000256" key="1">
    <source>
        <dbReference type="SAM" id="Phobius"/>
    </source>
</evidence>
<evidence type="ECO:0000313" key="2">
    <source>
        <dbReference type="EMBL" id="MCC4213054.1"/>
    </source>
</evidence>
<feature type="transmembrane region" description="Helical" evidence="1">
    <location>
        <begin position="154"/>
        <end position="172"/>
    </location>
</feature>
<gene>
    <name evidence="2" type="ORF">LLW17_10015</name>
</gene>
<sequence>MDKLKHRLIPQLGIIYTRYLIGGAFVFASLIKIKGMRFTTESGAMHPIDSAWHLFETLYQSGLYWKFLGTAQVLAGFLLMTQRYAKLGAIINLPIILNIFIITLSYYFALTPVVTGLILLANMLLLLWEWNELKILFNLRPQFDTGFRLENDKIWQLMGLLLFVFTFGYRLVINNYNIAFWAVTCLSIGAIGLIIGLQRERKRKQYLS</sequence>
<dbReference type="RefSeq" id="WP_228230120.1">
    <property type="nucleotide sequence ID" value="NZ_JAJGMW010000011.1"/>
</dbReference>
<keyword evidence="1" id="KW-0472">Membrane</keyword>
<feature type="transmembrane region" description="Helical" evidence="1">
    <location>
        <begin position="178"/>
        <end position="197"/>
    </location>
</feature>